<gene>
    <name evidence="2" type="ORF">C2R22_07280</name>
</gene>
<name>A0A2I8VPR6_9EURY</name>
<dbReference type="KEGG" id="srub:C2R22_07280"/>
<reference evidence="2 3" key="1">
    <citation type="submission" date="2018-01" db="EMBL/GenBank/DDBJ databases">
        <title>Complete genome sequence of Salinigranum rubrum GX10T, an extremely halophilic archaeon isolated from a marine solar saltern.</title>
        <authorList>
            <person name="Han S."/>
        </authorList>
    </citation>
    <scope>NUCLEOTIDE SEQUENCE [LARGE SCALE GENOMIC DNA]</scope>
    <source>
        <strain evidence="2 3">GX10</strain>
    </source>
</reference>
<feature type="domain" description="Molybdopterin cofactor biosynthesis MoaD-related C-terminal" evidence="1">
    <location>
        <begin position="37"/>
        <end position="117"/>
    </location>
</feature>
<organism evidence="2 3">
    <name type="scientific">Salinigranum rubrum</name>
    <dbReference type="NCBI Taxonomy" id="755307"/>
    <lineage>
        <taxon>Archaea</taxon>
        <taxon>Methanobacteriati</taxon>
        <taxon>Methanobacteriota</taxon>
        <taxon>Stenosarchaea group</taxon>
        <taxon>Halobacteria</taxon>
        <taxon>Halobacteriales</taxon>
        <taxon>Haloferacaceae</taxon>
        <taxon>Salinigranum</taxon>
    </lineage>
</organism>
<evidence type="ECO:0000259" key="1">
    <source>
        <dbReference type="Pfam" id="PF09189"/>
    </source>
</evidence>
<evidence type="ECO:0000313" key="3">
    <source>
        <dbReference type="Proteomes" id="UP000236584"/>
    </source>
</evidence>
<dbReference type="GeneID" id="35591880"/>
<dbReference type="EMBL" id="CP026309">
    <property type="protein sequence ID" value="AUV83917.1"/>
    <property type="molecule type" value="Genomic_DNA"/>
</dbReference>
<dbReference type="OrthoDB" id="263424at2157"/>
<dbReference type="RefSeq" id="WP_103427606.1">
    <property type="nucleotide sequence ID" value="NZ_CP026309.1"/>
</dbReference>
<dbReference type="Pfam" id="PF09189">
    <property type="entry name" value="MoaD_arch"/>
    <property type="match status" value="1"/>
</dbReference>
<dbReference type="Gene3D" id="3.30.1370.80">
    <property type="entry name" value="Molybdopterin cofactor biosynthesis MoaD-related, C-terminal domain"/>
    <property type="match status" value="1"/>
</dbReference>
<evidence type="ECO:0000313" key="2">
    <source>
        <dbReference type="EMBL" id="AUV83917.1"/>
    </source>
</evidence>
<dbReference type="InterPro" id="IPR036473">
    <property type="entry name" value="Mopterin_CF_MoaD-rel_C_sf"/>
</dbReference>
<sequence length="117" mass="13022">MTHADSGPAGGEDRRDAALDAIPPIERVVSDGRLRITRRFHGLTLEQAVRYLEHLGGERRDERTVEGAGWRARLTTSKAAVGPSYRLTEVTVTWTGEEAVVDPLVRRFQRKAFRAPG</sequence>
<dbReference type="InterPro" id="IPR015272">
    <property type="entry name" value="MoadD_C"/>
</dbReference>
<keyword evidence="3" id="KW-1185">Reference proteome</keyword>
<accession>A0A2I8VPR6</accession>
<proteinExistence type="predicted"/>
<protein>
    <recommendedName>
        <fullName evidence="1">Molybdopterin cofactor biosynthesis MoaD-related C-terminal domain-containing protein</fullName>
    </recommendedName>
</protein>
<dbReference type="AlphaFoldDB" id="A0A2I8VPR6"/>
<dbReference type="Proteomes" id="UP000236584">
    <property type="component" value="Chromosome"/>
</dbReference>